<reference evidence="1" key="2">
    <citation type="submission" date="2022-01" db="EMBL/GenBank/DDBJ databases">
        <authorList>
            <person name="Yamashiro T."/>
            <person name="Shiraishi A."/>
            <person name="Satake H."/>
            <person name="Nakayama K."/>
        </authorList>
    </citation>
    <scope>NUCLEOTIDE SEQUENCE</scope>
</reference>
<gene>
    <name evidence="1" type="ORF">Tco_0653884</name>
</gene>
<accession>A0ABQ4X1U7</accession>
<comment type="caution">
    <text evidence="1">The sequence shown here is derived from an EMBL/GenBank/DDBJ whole genome shotgun (WGS) entry which is preliminary data.</text>
</comment>
<keyword evidence="2" id="KW-1185">Reference proteome</keyword>
<evidence type="ECO:0000313" key="2">
    <source>
        <dbReference type="Proteomes" id="UP001151760"/>
    </source>
</evidence>
<proteinExistence type="predicted"/>
<evidence type="ECO:0000313" key="1">
    <source>
        <dbReference type="EMBL" id="GJS59100.1"/>
    </source>
</evidence>
<dbReference type="Proteomes" id="UP001151760">
    <property type="component" value="Unassembled WGS sequence"/>
</dbReference>
<protein>
    <submittedName>
        <fullName evidence="1">Uncharacterized protein</fullName>
    </submittedName>
</protein>
<dbReference type="EMBL" id="BQNB010009126">
    <property type="protein sequence ID" value="GJS59100.1"/>
    <property type="molecule type" value="Genomic_DNA"/>
</dbReference>
<sequence length="386" mass="45988">MFWLLFNFQVPPVVDKYLGTKLDDALLKTLERHTADLVEKYSVLPAPESSKKQESEKSPEEIIRIKREQEEKKQEPRIDRDENATWTRKVAGKTGLIGLKEGMNDDGVMDDDDDEALSWIKPGRIGKEEIRNEAPLKAPHSCGERLLSLWIESEQVYEHKLQLHCVISIKTYERYIYNYLREIVLRRADYNEYKISEKDFKNLHPNDFEDLNILHIQGKLDHLPKHYRLICTTAVSLWTRNIVIRKHVEDLQLGIESYQTKLNLEQPNWDASDFPFKEDYTIVFKPRAVIYRDRDDNRKMMRIDEVHKFSDGTLTRIKEKLDFMVKDFKLFKFNKGMENRKWTEDDKRRSEDFIEVIERRLKIRRIFQSYGGKLCRLVTKEILTTD</sequence>
<name>A0ABQ4X1U7_9ASTR</name>
<organism evidence="1 2">
    <name type="scientific">Tanacetum coccineum</name>
    <dbReference type="NCBI Taxonomy" id="301880"/>
    <lineage>
        <taxon>Eukaryota</taxon>
        <taxon>Viridiplantae</taxon>
        <taxon>Streptophyta</taxon>
        <taxon>Embryophyta</taxon>
        <taxon>Tracheophyta</taxon>
        <taxon>Spermatophyta</taxon>
        <taxon>Magnoliopsida</taxon>
        <taxon>eudicotyledons</taxon>
        <taxon>Gunneridae</taxon>
        <taxon>Pentapetalae</taxon>
        <taxon>asterids</taxon>
        <taxon>campanulids</taxon>
        <taxon>Asterales</taxon>
        <taxon>Asteraceae</taxon>
        <taxon>Asteroideae</taxon>
        <taxon>Anthemideae</taxon>
        <taxon>Anthemidinae</taxon>
        <taxon>Tanacetum</taxon>
    </lineage>
</organism>
<reference evidence="1" key="1">
    <citation type="journal article" date="2022" name="Int. J. Mol. Sci.">
        <title>Draft Genome of Tanacetum Coccineum: Genomic Comparison of Closely Related Tanacetum-Family Plants.</title>
        <authorList>
            <person name="Yamashiro T."/>
            <person name="Shiraishi A."/>
            <person name="Nakayama K."/>
            <person name="Satake H."/>
        </authorList>
    </citation>
    <scope>NUCLEOTIDE SEQUENCE</scope>
</reference>